<dbReference type="AlphaFoldDB" id="A0A4Q7YSA4"/>
<protein>
    <submittedName>
        <fullName evidence="1">Uncharacterized protein</fullName>
    </submittedName>
</protein>
<reference evidence="1 2" key="1">
    <citation type="submission" date="2019-02" db="EMBL/GenBank/DDBJ databases">
        <title>Genomic Encyclopedia of Archaeal and Bacterial Type Strains, Phase II (KMG-II): from individual species to whole genera.</title>
        <authorList>
            <person name="Goeker M."/>
        </authorList>
    </citation>
    <scope>NUCLEOTIDE SEQUENCE [LARGE SCALE GENOMIC DNA]</scope>
    <source>
        <strain evidence="1 2">DSM 18101</strain>
    </source>
</reference>
<accession>A0A4Q7YSA4</accession>
<dbReference type="EMBL" id="SHKW01000001">
    <property type="protein sequence ID" value="RZU39779.1"/>
    <property type="molecule type" value="Genomic_DNA"/>
</dbReference>
<evidence type="ECO:0000313" key="2">
    <source>
        <dbReference type="Proteomes" id="UP000292958"/>
    </source>
</evidence>
<organism evidence="1 2">
    <name type="scientific">Edaphobacter modestus</name>
    <dbReference type="NCBI Taxonomy" id="388466"/>
    <lineage>
        <taxon>Bacteria</taxon>
        <taxon>Pseudomonadati</taxon>
        <taxon>Acidobacteriota</taxon>
        <taxon>Terriglobia</taxon>
        <taxon>Terriglobales</taxon>
        <taxon>Acidobacteriaceae</taxon>
        <taxon>Edaphobacter</taxon>
    </lineage>
</organism>
<name>A0A4Q7YSA4_9BACT</name>
<proteinExistence type="predicted"/>
<keyword evidence="2" id="KW-1185">Reference proteome</keyword>
<dbReference type="Proteomes" id="UP000292958">
    <property type="component" value="Unassembled WGS sequence"/>
</dbReference>
<evidence type="ECO:0000313" key="1">
    <source>
        <dbReference type="EMBL" id="RZU39779.1"/>
    </source>
</evidence>
<gene>
    <name evidence="1" type="ORF">BDD14_1172</name>
</gene>
<comment type="caution">
    <text evidence="1">The sequence shown here is derived from an EMBL/GenBank/DDBJ whole genome shotgun (WGS) entry which is preliminary data.</text>
</comment>
<sequence>MQQSRRVLVTWEGGLDQKETVSAFYRAFHESKFLFPPKSGVRQHVDEIRERAAYITNFSEILRIARDGNEGSAASLKKLDHVNWILGATDVLEKRMVRI</sequence>